<keyword evidence="4 7" id="KW-1133">Transmembrane helix</keyword>
<name>A0A1I2R279_9LACO</name>
<reference evidence="10" key="1">
    <citation type="submission" date="2016-10" db="EMBL/GenBank/DDBJ databases">
        <authorList>
            <person name="Varghese N."/>
            <person name="Submissions S."/>
        </authorList>
    </citation>
    <scope>NUCLEOTIDE SEQUENCE [LARGE SCALE GENOMIC DNA]</scope>
    <source>
        <strain evidence="10">DSM 20403</strain>
    </source>
</reference>
<accession>A0A1I2R279</accession>
<evidence type="ECO:0000256" key="4">
    <source>
        <dbReference type="ARBA" id="ARBA00022989"/>
    </source>
</evidence>
<dbReference type="GO" id="GO:0005886">
    <property type="term" value="C:plasma membrane"/>
    <property type="evidence" value="ECO:0007669"/>
    <property type="project" value="UniProtKB-SubCell"/>
</dbReference>
<dbReference type="AlphaFoldDB" id="A0A1I2R279"/>
<feature type="transmembrane region" description="Helical" evidence="7">
    <location>
        <begin position="12"/>
        <end position="30"/>
    </location>
</feature>
<dbReference type="PANTHER" id="PTHR33885">
    <property type="entry name" value="PHAGE SHOCK PROTEIN C"/>
    <property type="match status" value="1"/>
</dbReference>
<dbReference type="EMBL" id="FOPI01000013">
    <property type="protein sequence ID" value="SFG34083.1"/>
    <property type="molecule type" value="Genomic_DNA"/>
</dbReference>
<dbReference type="Pfam" id="PF04024">
    <property type="entry name" value="PspC"/>
    <property type="match status" value="1"/>
</dbReference>
<dbReference type="RefSeq" id="WP_039122142.1">
    <property type="nucleotide sequence ID" value="NZ_AYYL01000008.1"/>
</dbReference>
<evidence type="ECO:0000256" key="7">
    <source>
        <dbReference type="SAM" id="Phobius"/>
    </source>
</evidence>
<evidence type="ECO:0000313" key="10">
    <source>
        <dbReference type="Proteomes" id="UP000182635"/>
    </source>
</evidence>
<evidence type="ECO:0000256" key="1">
    <source>
        <dbReference type="ARBA" id="ARBA00004162"/>
    </source>
</evidence>
<evidence type="ECO:0000256" key="6">
    <source>
        <dbReference type="SAM" id="MobiDB-lite"/>
    </source>
</evidence>
<sequence>MKKKLYRSNHGLICGVCTGFAEYFNVNPWIVRGIFLAIAMIAEFFPPMVYVVILAYLILALVMPKKPEQYNDVFTLLKDLFSGENRSGSDQSKRSQEQGRKIVTDAKERDVKKRKDDK</sequence>
<gene>
    <name evidence="9" type="ORF">SAMN02910432_00956</name>
</gene>
<dbReference type="InterPro" id="IPR007168">
    <property type="entry name" value="Phageshock_PspC_N"/>
</dbReference>
<evidence type="ECO:0000256" key="2">
    <source>
        <dbReference type="ARBA" id="ARBA00022475"/>
    </source>
</evidence>
<dbReference type="OrthoDB" id="9815286at2"/>
<evidence type="ECO:0000256" key="5">
    <source>
        <dbReference type="ARBA" id="ARBA00023136"/>
    </source>
</evidence>
<organism evidence="9 10">
    <name type="scientific">Ligilactobacillus ruminis DSM 20403 = NBRC 102161</name>
    <dbReference type="NCBI Taxonomy" id="1423798"/>
    <lineage>
        <taxon>Bacteria</taxon>
        <taxon>Bacillati</taxon>
        <taxon>Bacillota</taxon>
        <taxon>Bacilli</taxon>
        <taxon>Lactobacillales</taxon>
        <taxon>Lactobacillaceae</taxon>
        <taxon>Ligilactobacillus</taxon>
    </lineage>
</organism>
<keyword evidence="3 7" id="KW-0812">Transmembrane</keyword>
<keyword evidence="2" id="KW-1003">Cell membrane</keyword>
<feature type="compositionally biased region" description="Basic and acidic residues" evidence="6">
    <location>
        <begin position="91"/>
        <end position="118"/>
    </location>
</feature>
<dbReference type="Proteomes" id="UP000182635">
    <property type="component" value="Unassembled WGS sequence"/>
</dbReference>
<keyword evidence="5 7" id="KW-0472">Membrane</keyword>
<feature type="transmembrane region" description="Helical" evidence="7">
    <location>
        <begin position="36"/>
        <end position="62"/>
    </location>
</feature>
<feature type="region of interest" description="Disordered" evidence="6">
    <location>
        <begin position="83"/>
        <end position="118"/>
    </location>
</feature>
<evidence type="ECO:0000313" key="9">
    <source>
        <dbReference type="EMBL" id="SFG34083.1"/>
    </source>
</evidence>
<evidence type="ECO:0000256" key="3">
    <source>
        <dbReference type="ARBA" id="ARBA00022692"/>
    </source>
</evidence>
<dbReference type="PANTHER" id="PTHR33885:SF3">
    <property type="entry name" value="PHAGE SHOCK PROTEIN C"/>
    <property type="match status" value="1"/>
</dbReference>
<proteinExistence type="predicted"/>
<evidence type="ECO:0000259" key="8">
    <source>
        <dbReference type="Pfam" id="PF04024"/>
    </source>
</evidence>
<comment type="subcellular location">
    <subcellularLocation>
        <location evidence="1">Cell membrane</location>
        <topology evidence="1">Single-pass membrane protein</topology>
    </subcellularLocation>
</comment>
<dbReference type="InterPro" id="IPR052027">
    <property type="entry name" value="PspC"/>
</dbReference>
<protein>
    <submittedName>
        <fullName evidence="9">Phage shock protein C (PspC) family protein</fullName>
    </submittedName>
</protein>
<feature type="domain" description="Phage shock protein PspC N-terminal" evidence="8">
    <location>
        <begin position="3"/>
        <end position="66"/>
    </location>
</feature>